<comment type="caution">
    <text evidence="2">The sequence shown here is derived from an EMBL/GenBank/DDBJ whole genome shotgun (WGS) entry which is preliminary data.</text>
</comment>
<organism evidence="2 3">
    <name type="scientific">Halomonas salipaludis</name>
    <dbReference type="NCBI Taxonomy" id="2032625"/>
    <lineage>
        <taxon>Bacteria</taxon>
        <taxon>Pseudomonadati</taxon>
        <taxon>Pseudomonadota</taxon>
        <taxon>Gammaproteobacteria</taxon>
        <taxon>Oceanospirillales</taxon>
        <taxon>Halomonadaceae</taxon>
        <taxon>Halomonas</taxon>
    </lineage>
</organism>
<dbReference type="Proteomes" id="UP000217771">
    <property type="component" value="Unassembled WGS sequence"/>
</dbReference>
<reference evidence="2 3" key="1">
    <citation type="submission" date="2017-08" db="EMBL/GenBank/DDBJ databases">
        <title>Halomonas alkalisoli sp. nov., isolated from saline alkaline soil.</title>
        <authorList>
            <person name="Wang D."/>
            <person name="Zhang G."/>
        </authorList>
    </citation>
    <scope>NUCLEOTIDE SEQUENCE [LARGE SCALE GENOMIC DNA]</scope>
    <source>
        <strain evidence="2 3">WRN001</strain>
    </source>
</reference>
<protein>
    <recommendedName>
        <fullName evidence="1">IstB-like ATP-binding domain-containing protein</fullName>
    </recommendedName>
</protein>
<dbReference type="GO" id="GO:0005524">
    <property type="term" value="F:ATP binding"/>
    <property type="evidence" value="ECO:0007669"/>
    <property type="project" value="InterPro"/>
</dbReference>
<feature type="non-terminal residue" evidence="2">
    <location>
        <position position="1"/>
    </location>
</feature>
<name>A0A2A2EPW8_9GAMM</name>
<dbReference type="RefSeq" id="WP_176475834.1">
    <property type="nucleotide sequence ID" value="NZ_NSKB01000007.1"/>
</dbReference>
<dbReference type="InterPro" id="IPR027417">
    <property type="entry name" value="P-loop_NTPase"/>
</dbReference>
<gene>
    <name evidence="2" type="ORF">CK498_22490</name>
</gene>
<dbReference type="EMBL" id="NSKB01000010">
    <property type="protein sequence ID" value="PAU74590.1"/>
    <property type="molecule type" value="Genomic_DNA"/>
</dbReference>
<sequence length="59" mass="6512">ITANQPFSAWDSIFPDSMMAVAAIDRLVHHATLMELSGESYRKRAYQRQLQGGKAGSSD</sequence>
<accession>A0A2A2EPW8</accession>
<evidence type="ECO:0000313" key="3">
    <source>
        <dbReference type="Proteomes" id="UP000217771"/>
    </source>
</evidence>
<evidence type="ECO:0000259" key="1">
    <source>
        <dbReference type="Pfam" id="PF01695"/>
    </source>
</evidence>
<proteinExistence type="predicted"/>
<dbReference type="Pfam" id="PF01695">
    <property type="entry name" value="IstB_IS21"/>
    <property type="match status" value="1"/>
</dbReference>
<dbReference type="InterPro" id="IPR002611">
    <property type="entry name" value="IstB_ATP-bd"/>
</dbReference>
<dbReference type="Gene3D" id="3.40.50.300">
    <property type="entry name" value="P-loop containing nucleotide triphosphate hydrolases"/>
    <property type="match status" value="1"/>
</dbReference>
<keyword evidence="3" id="KW-1185">Reference proteome</keyword>
<feature type="domain" description="IstB-like ATP-binding" evidence="1">
    <location>
        <begin position="1"/>
        <end position="45"/>
    </location>
</feature>
<dbReference type="AlphaFoldDB" id="A0A2A2EPW8"/>
<evidence type="ECO:0000313" key="2">
    <source>
        <dbReference type="EMBL" id="PAU74590.1"/>
    </source>
</evidence>